<dbReference type="GO" id="GO:0015920">
    <property type="term" value="P:lipopolysaccharide transport"/>
    <property type="evidence" value="ECO:0007669"/>
    <property type="project" value="TreeGrafter"/>
</dbReference>
<dbReference type="OrthoDB" id="9794365at2"/>
<keyword evidence="15" id="KW-1185">Reference proteome</keyword>
<dbReference type="PANTHER" id="PTHR30413:SF10">
    <property type="entry name" value="CAPSULE POLYSACCHARIDE EXPORT INNER-MEMBRANE PROTEIN CTRC"/>
    <property type="match status" value="1"/>
</dbReference>
<evidence type="ECO:0000256" key="3">
    <source>
        <dbReference type="ARBA" id="ARBA00022448"/>
    </source>
</evidence>
<dbReference type="InterPro" id="IPR047817">
    <property type="entry name" value="ABC2_TM_bact-type"/>
</dbReference>
<dbReference type="Proteomes" id="UP000053797">
    <property type="component" value="Unassembled WGS sequence"/>
</dbReference>
<feature type="transmembrane region" description="Helical" evidence="8">
    <location>
        <begin position="241"/>
        <end position="259"/>
    </location>
</feature>
<evidence type="ECO:0000313" key="15">
    <source>
        <dbReference type="Proteomes" id="UP001387110"/>
    </source>
</evidence>
<protein>
    <recommendedName>
        <fullName evidence="8">Transport permease protein</fullName>
    </recommendedName>
</protein>
<evidence type="ECO:0000313" key="14">
    <source>
        <dbReference type="Proteomes" id="UP000072605"/>
    </source>
</evidence>
<proteinExistence type="inferred from homology"/>
<gene>
    <name evidence="10" type="ORF">AS033_00985</name>
    <name evidence="11" type="ORF">RSA11_15610</name>
    <name evidence="12" type="ORF">SZL87_06285</name>
</gene>
<keyword evidence="6 8" id="KW-1133">Transmembrane helix</keyword>
<dbReference type="GO" id="GO:0140359">
    <property type="term" value="F:ABC-type transporter activity"/>
    <property type="evidence" value="ECO:0007669"/>
    <property type="project" value="InterPro"/>
</dbReference>
<dbReference type="EMBL" id="LDQV01000039">
    <property type="protein sequence ID" value="KTR25362.1"/>
    <property type="molecule type" value="Genomic_DNA"/>
</dbReference>
<evidence type="ECO:0000313" key="12">
    <source>
        <dbReference type="EMBL" id="MEI4462038.1"/>
    </source>
</evidence>
<dbReference type="Proteomes" id="UP000072605">
    <property type="component" value="Unassembled WGS sequence"/>
</dbReference>
<comment type="caution">
    <text evidence="8">Lacks conserved residue(s) required for the propagation of feature annotation.</text>
</comment>
<dbReference type="GO" id="GO:0005886">
    <property type="term" value="C:plasma membrane"/>
    <property type="evidence" value="ECO:0007669"/>
    <property type="project" value="UniProtKB-SubCell"/>
</dbReference>
<comment type="subcellular location">
    <subcellularLocation>
        <location evidence="1 8">Cell membrane</location>
        <topology evidence="1 8">Multi-pass membrane protein</topology>
    </subcellularLocation>
</comment>
<evidence type="ECO:0000313" key="13">
    <source>
        <dbReference type="Proteomes" id="UP000053797"/>
    </source>
</evidence>
<evidence type="ECO:0000256" key="1">
    <source>
        <dbReference type="ARBA" id="ARBA00004651"/>
    </source>
</evidence>
<dbReference type="PROSITE" id="PS51012">
    <property type="entry name" value="ABC_TM2"/>
    <property type="match status" value="1"/>
</dbReference>
<feature type="transmembrane region" description="Helical" evidence="8">
    <location>
        <begin position="72"/>
        <end position="91"/>
    </location>
</feature>
<evidence type="ECO:0000259" key="9">
    <source>
        <dbReference type="PROSITE" id="PS51012"/>
    </source>
</evidence>
<reference evidence="10 13" key="1">
    <citation type="journal article" date="2015" name="Int. J. Syst. Evol. Microbiol.">
        <title>Exiguobacterium enclense sp. nov., isolated from sediment.</title>
        <authorList>
            <person name="Dastager S.G."/>
            <person name="Mawlankar R."/>
            <person name="Sonalkar V.V."/>
            <person name="Thorat M.N."/>
            <person name="Mual P."/>
            <person name="Verma A."/>
            <person name="Krishnamurthi S."/>
            <person name="Tang S.K."/>
            <person name="Li W.J."/>
        </authorList>
    </citation>
    <scope>NUCLEOTIDE SEQUENCE [LARGE SCALE GENOMIC DNA]</scope>
    <source>
        <strain evidence="10 13">NIO-1109</strain>
    </source>
</reference>
<dbReference type="RefSeq" id="WP_023469416.1">
    <property type="nucleotide sequence ID" value="NZ_FMYN01000001.1"/>
</dbReference>
<name>A0A0V8GIK4_9BACL</name>
<accession>A0A0V8GIK4</accession>
<keyword evidence="7 8" id="KW-0472">Membrane</keyword>
<dbReference type="Proteomes" id="UP001387110">
    <property type="component" value="Unassembled WGS sequence"/>
</dbReference>
<keyword evidence="5 8" id="KW-0812">Transmembrane</keyword>
<evidence type="ECO:0000313" key="11">
    <source>
        <dbReference type="EMBL" id="KTR25362.1"/>
    </source>
</evidence>
<sequence length="269" mass="31605">MLKEMKSIIREQVENFPLIRRLARYEIKSAHAEQRLGLLWELLNPGLQIFIYWFVFGVGLRGNENVDGNIPFIVWLLCGIVVWFFINDALLRGSNSINSRLAMVTKMRFPMSAIPSYVILSRMYQHFAMLVIVFIVILANGIPITWKLLQLPYYMIATYIFVYAFSLCFSTLITLVKDIQLFLQSMMRMLFYMTPILWNIERFPDALHGVLRLNPVYYLVEGYRASLLGGHWVWQEWPTGLYFWSVTLLLFTAGTFLHIKFRKSFTELV</sequence>
<dbReference type="PANTHER" id="PTHR30413">
    <property type="entry name" value="INNER MEMBRANE TRANSPORT PERMEASE"/>
    <property type="match status" value="1"/>
</dbReference>
<dbReference type="EMBL" id="JBAWKY010000001">
    <property type="protein sequence ID" value="MEI4462038.1"/>
    <property type="molecule type" value="Genomic_DNA"/>
</dbReference>
<evidence type="ECO:0000313" key="10">
    <source>
        <dbReference type="EMBL" id="KSU49974.1"/>
    </source>
</evidence>
<feature type="transmembrane region" description="Helical" evidence="8">
    <location>
        <begin position="127"/>
        <end position="146"/>
    </location>
</feature>
<dbReference type="AlphaFoldDB" id="A0A0V8GIK4"/>
<organism evidence="10 13">
    <name type="scientific">Exiguobacterium indicum</name>
    <dbReference type="NCBI Taxonomy" id="296995"/>
    <lineage>
        <taxon>Bacteria</taxon>
        <taxon>Bacillati</taxon>
        <taxon>Bacillota</taxon>
        <taxon>Bacilli</taxon>
        <taxon>Bacillales</taxon>
        <taxon>Bacillales Family XII. Incertae Sedis</taxon>
        <taxon>Exiguobacterium</taxon>
    </lineage>
</organism>
<dbReference type="Pfam" id="PF01061">
    <property type="entry name" value="ABC2_membrane"/>
    <property type="match status" value="1"/>
</dbReference>
<feature type="transmembrane region" description="Helical" evidence="8">
    <location>
        <begin position="38"/>
        <end position="60"/>
    </location>
</feature>
<evidence type="ECO:0000256" key="4">
    <source>
        <dbReference type="ARBA" id="ARBA00022475"/>
    </source>
</evidence>
<evidence type="ECO:0000256" key="2">
    <source>
        <dbReference type="ARBA" id="ARBA00007783"/>
    </source>
</evidence>
<reference evidence="12 15" key="3">
    <citation type="submission" date="2023-12" db="EMBL/GenBank/DDBJ databases">
        <authorList>
            <person name="Easwaran N."/>
            <person name="Lazarus H.P.S."/>
        </authorList>
    </citation>
    <scope>NUCLEOTIDE SEQUENCE [LARGE SCALE GENOMIC DNA]</scope>
    <source>
        <strain evidence="12 15">VIT-2023</strain>
    </source>
</reference>
<evidence type="ECO:0000256" key="8">
    <source>
        <dbReference type="RuleBase" id="RU361157"/>
    </source>
</evidence>
<reference evidence="11 14" key="2">
    <citation type="journal article" date="2016" name="Front. Microbiol.">
        <title>Genomic Resource of Rice Seed Associated Bacteria.</title>
        <authorList>
            <person name="Midha S."/>
            <person name="Bansal K."/>
            <person name="Sharma S."/>
            <person name="Kumar N."/>
            <person name="Patil P.P."/>
            <person name="Chaudhry V."/>
            <person name="Patil P.B."/>
        </authorList>
    </citation>
    <scope>NUCLEOTIDE SEQUENCE [LARGE SCALE GENOMIC DNA]</scope>
    <source>
        <strain evidence="11 14">RSA11</strain>
    </source>
</reference>
<evidence type="ECO:0000256" key="6">
    <source>
        <dbReference type="ARBA" id="ARBA00022989"/>
    </source>
</evidence>
<feature type="domain" description="ABC transmembrane type-2" evidence="9">
    <location>
        <begin position="36"/>
        <end position="261"/>
    </location>
</feature>
<comment type="caution">
    <text evidence="10">The sequence shown here is derived from an EMBL/GenBank/DDBJ whole genome shotgun (WGS) entry which is preliminary data.</text>
</comment>
<evidence type="ECO:0000256" key="7">
    <source>
        <dbReference type="ARBA" id="ARBA00023136"/>
    </source>
</evidence>
<dbReference type="InterPro" id="IPR013525">
    <property type="entry name" value="ABC2_TM"/>
</dbReference>
<keyword evidence="3 8" id="KW-0813">Transport</keyword>
<dbReference type="EMBL" id="LNQL01000001">
    <property type="protein sequence ID" value="KSU49974.1"/>
    <property type="molecule type" value="Genomic_DNA"/>
</dbReference>
<comment type="similarity">
    <text evidence="2 8">Belongs to the ABC-2 integral membrane protein family.</text>
</comment>
<keyword evidence="4 8" id="KW-1003">Cell membrane</keyword>
<evidence type="ECO:0000256" key="5">
    <source>
        <dbReference type="ARBA" id="ARBA00022692"/>
    </source>
</evidence>
<feature type="transmembrane region" description="Helical" evidence="8">
    <location>
        <begin position="152"/>
        <end position="174"/>
    </location>
</feature>
<dbReference type="GeneID" id="90838374"/>